<dbReference type="OrthoDB" id="5596422at2759"/>
<dbReference type="InterPro" id="IPR000608">
    <property type="entry name" value="UBC"/>
</dbReference>
<dbReference type="SMART" id="SM00212">
    <property type="entry name" value="UBCc"/>
    <property type="match status" value="1"/>
</dbReference>
<proteinExistence type="predicted"/>
<keyword evidence="1" id="KW-0833">Ubl conjugation pathway</keyword>
<dbReference type="CDD" id="cd23814">
    <property type="entry name" value="UEV_AKTIP"/>
    <property type="match status" value="1"/>
</dbReference>
<organism evidence="3 4">
    <name type="scientific">Hydnum rufescens UP504</name>
    <dbReference type="NCBI Taxonomy" id="1448309"/>
    <lineage>
        <taxon>Eukaryota</taxon>
        <taxon>Fungi</taxon>
        <taxon>Dikarya</taxon>
        <taxon>Basidiomycota</taxon>
        <taxon>Agaricomycotina</taxon>
        <taxon>Agaricomycetes</taxon>
        <taxon>Cantharellales</taxon>
        <taxon>Hydnaceae</taxon>
        <taxon>Hydnum</taxon>
    </lineage>
</organism>
<dbReference type="PANTHER" id="PTHR24067">
    <property type="entry name" value="UBIQUITIN-CONJUGATING ENZYME E2"/>
    <property type="match status" value="1"/>
</dbReference>
<feature type="domain" description="UBC core" evidence="2">
    <location>
        <begin position="1"/>
        <end position="132"/>
    </location>
</feature>
<evidence type="ECO:0000313" key="4">
    <source>
        <dbReference type="Proteomes" id="UP000886523"/>
    </source>
</evidence>
<dbReference type="Proteomes" id="UP000886523">
    <property type="component" value="Unassembled WGS sequence"/>
</dbReference>
<reference evidence="3" key="1">
    <citation type="journal article" date="2020" name="Nat. Commun.">
        <title>Large-scale genome sequencing of mycorrhizal fungi provides insights into the early evolution of symbiotic traits.</title>
        <authorList>
            <person name="Miyauchi S."/>
            <person name="Kiss E."/>
            <person name="Kuo A."/>
            <person name="Drula E."/>
            <person name="Kohler A."/>
            <person name="Sanchez-Garcia M."/>
            <person name="Morin E."/>
            <person name="Andreopoulos B."/>
            <person name="Barry K.W."/>
            <person name="Bonito G."/>
            <person name="Buee M."/>
            <person name="Carver A."/>
            <person name="Chen C."/>
            <person name="Cichocki N."/>
            <person name="Clum A."/>
            <person name="Culley D."/>
            <person name="Crous P.W."/>
            <person name="Fauchery L."/>
            <person name="Girlanda M."/>
            <person name="Hayes R.D."/>
            <person name="Keri Z."/>
            <person name="LaButti K."/>
            <person name="Lipzen A."/>
            <person name="Lombard V."/>
            <person name="Magnuson J."/>
            <person name="Maillard F."/>
            <person name="Murat C."/>
            <person name="Nolan M."/>
            <person name="Ohm R.A."/>
            <person name="Pangilinan J."/>
            <person name="Pereira M.F."/>
            <person name="Perotto S."/>
            <person name="Peter M."/>
            <person name="Pfister S."/>
            <person name="Riley R."/>
            <person name="Sitrit Y."/>
            <person name="Stielow J.B."/>
            <person name="Szollosi G."/>
            <person name="Zifcakova L."/>
            <person name="Stursova M."/>
            <person name="Spatafora J.W."/>
            <person name="Tedersoo L."/>
            <person name="Vaario L.M."/>
            <person name="Yamada A."/>
            <person name="Yan M."/>
            <person name="Wang P."/>
            <person name="Xu J."/>
            <person name="Bruns T."/>
            <person name="Baldrian P."/>
            <person name="Vilgalys R."/>
            <person name="Dunand C."/>
            <person name="Henrissat B."/>
            <person name="Grigoriev I.V."/>
            <person name="Hibbett D."/>
            <person name="Nagy L.G."/>
            <person name="Martin F.M."/>
        </authorList>
    </citation>
    <scope>NUCLEOTIDE SEQUENCE</scope>
    <source>
        <strain evidence="3">UP504</strain>
    </source>
</reference>
<keyword evidence="4" id="KW-1185">Reference proteome</keyword>
<dbReference type="SUPFAM" id="SSF54495">
    <property type="entry name" value="UBC-like"/>
    <property type="match status" value="1"/>
</dbReference>
<name>A0A9P6E232_9AGAM</name>
<dbReference type="PROSITE" id="PS50127">
    <property type="entry name" value="UBC_2"/>
    <property type="match status" value="1"/>
</dbReference>
<dbReference type="Pfam" id="PF00179">
    <property type="entry name" value="UQ_con"/>
    <property type="match status" value="1"/>
</dbReference>
<comment type="caution">
    <text evidence="3">The sequence shown here is derived from an EMBL/GenBank/DDBJ whole genome shotgun (WGS) entry which is preliminary data.</text>
</comment>
<sequence length="185" mass="21168">MPSKKSLFHWDCVLFIHQGLYAGAVLRFKMVFKEDYPRHPPAVTFLSDTIFHPLISQDGKMSLKARFQTWIPQEHHVFDVLHAIKAAFKKDVLDRLEEKDCLNREAYKYALYLESPSSFAALARQTALLSQRDSALYDRDHPTAGHTSRGTNPQSSGIQFLQLDDNTLDDLRSKIGLSKWTSTQS</sequence>
<protein>
    <recommendedName>
        <fullName evidence="2">UBC core domain-containing protein</fullName>
    </recommendedName>
</protein>
<gene>
    <name evidence="3" type="ORF">BS47DRAFT_1335937</name>
</gene>
<dbReference type="InterPro" id="IPR016135">
    <property type="entry name" value="UBQ-conjugating_enzyme/RWD"/>
</dbReference>
<evidence type="ECO:0000256" key="1">
    <source>
        <dbReference type="ARBA" id="ARBA00022786"/>
    </source>
</evidence>
<evidence type="ECO:0000259" key="2">
    <source>
        <dbReference type="PROSITE" id="PS50127"/>
    </source>
</evidence>
<accession>A0A9P6E232</accession>
<dbReference type="EMBL" id="MU128912">
    <property type="protein sequence ID" value="KAF9520328.1"/>
    <property type="molecule type" value="Genomic_DNA"/>
</dbReference>
<evidence type="ECO:0000313" key="3">
    <source>
        <dbReference type="EMBL" id="KAF9520328.1"/>
    </source>
</evidence>
<dbReference type="Gene3D" id="3.10.110.10">
    <property type="entry name" value="Ubiquitin Conjugating Enzyme"/>
    <property type="match status" value="1"/>
</dbReference>
<dbReference type="InterPro" id="IPR050113">
    <property type="entry name" value="Ub_conjugating_enzyme"/>
</dbReference>
<dbReference type="AlphaFoldDB" id="A0A9P6E232"/>